<evidence type="ECO:0000313" key="2">
    <source>
        <dbReference type="EMBL" id="SFV57942.1"/>
    </source>
</evidence>
<keyword evidence="1" id="KW-0812">Transmembrane</keyword>
<name>A0A1W1BWW7_9ZZZZ</name>
<proteinExistence type="predicted"/>
<gene>
    <name evidence="2" type="ORF">MNB_SM-6-1159</name>
</gene>
<dbReference type="EMBL" id="FPHK01000029">
    <property type="protein sequence ID" value="SFV57942.1"/>
    <property type="molecule type" value="Genomic_DNA"/>
</dbReference>
<protein>
    <submittedName>
        <fullName evidence="2">Uncharacterized protein</fullName>
    </submittedName>
</protein>
<feature type="transmembrane region" description="Helical" evidence="1">
    <location>
        <begin position="178"/>
        <end position="198"/>
    </location>
</feature>
<sequence>MFLKFKTKRKKFFLDPNKAETFSYDGNEKLSIILSPALYWVKKISLNVKYLREIRPLLPSLFEDMLPDGNYSYYVYKEGSEYIAFAYEDQKILALLKEQNIALANVASVHFAQSELQFLDVPVGVNDKEVLYVKDGIVLLAPKEWFASVENLDLEAVSLSNKQITLQQFGHLFDRKSFYKIAIGLALFAVVLVVQIIIIKEKTETIEQEKSKVFQKYHLKATMMQNRSILEHYKTIYKNQIHLRSVVEKILSLPLAKTQKITQIRYEDKKLITYIDGVKSKQIALSIENSLKHKEVDFKSKYVKNRLIVEVKI</sequence>
<keyword evidence="1" id="KW-0472">Membrane</keyword>
<organism evidence="2">
    <name type="scientific">hydrothermal vent metagenome</name>
    <dbReference type="NCBI Taxonomy" id="652676"/>
    <lineage>
        <taxon>unclassified sequences</taxon>
        <taxon>metagenomes</taxon>
        <taxon>ecological metagenomes</taxon>
    </lineage>
</organism>
<reference evidence="2" key="1">
    <citation type="submission" date="2016-10" db="EMBL/GenBank/DDBJ databases">
        <authorList>
            <person name="de Groot N.N."/>
        </authorList>
    </citation>
    <scope>NUCLEOTIDE SEQUENCE</scope>
</reference>
<dbReference type="AlphaFoldDB" id="A0A1W1BWW7"/>
<evidence type="ECO:0000256" key="1">
    <source>
        <dbReference type="SAM" id="Phobius"/>
    </source>
</evidence>
<accession>A0A1W1BWW7</accession>
<keyword evidence="1" id="KW-1133">Transmembrane helix</keyword>